<protein>
    <recommendedName>
        <fullName evidence="6">Mitochondrial transcription termination factor 4</fullName>
    </recommendedName>
</protein>
<dbReference type="InterPro" id="IPR038538">
    <property type="entry name" value="MTERF_sf"/>
</dbReference>
<feature type="region of interest" description="Disordered" evidence="3">
    <location>
        <begin position="286"/>
        <end position="329"/>
    </location>
</feature>
<dbReference type="InterPro" id="IPR003690">
    <property type="entry name" value="MTERF"/>
</dbReference>
<comment type="similarity">
    <text evidence="1">Belongs to the mTERF family.</text>
</comment>
<gene>
    <name evidence="4" type="ORF">DNTS_035421</name>
</gene>
<dbReference type="SMART" id="SM00733">
    <property type="entry name" value="Mterf"/>
    <property type="match status" value="3"/>
</dbReference>
<sequence>LLLSSGQLLQWMWRRSFCLVGPSRVHASFCFTQHRPHGGNPPPNFPEHQNSMQQPLTLGALLDMGFSETEAEVMYEGTSKARGKHVSSVLSTLFALGLSPSNLLKVVKKCPDVYLAKGADLQKRIDHLRKLGLVEGSLQRLISHYPRVLLLPVKRVDLVTRLLKEKCHFTSQQVTDILRHSPMILEEDLAQLEYKFQYVYFRMGVQQNVMVKAKLFQTSLFDLRCRHCFLERRGLYQTPDKKGQTLIINPALKDILCVSEETFLRQIAKATKDEFRTFTKLMERELEEEEMEDYSSSDDDDEDDDYDFEVDEEDDEHPKGKTCYKPGKK</sequence>
<dbReference type="Gene3D" id="1.25.70.10">
    <property type="entry name" value="Transcription termination factor 3, mitochondrial"/>
    <property type="match status" value="1"/>
</dbReference>
<dbReference type="AlphaFoldDB" id="A0A553NWD5"/>
<dbReference type="Proteomes" id="UP000316079">
    <property type="component" value="Unassembled WGS sequence"/>
</dbReference>
<dbReference type="GO" id="GO:0003676">
    <property type="term" value="F:nucleic acid binding"/>
    <property type="evidence" value="ECO:0007669"/>
    <property type="project" value="InterPro"/>
</dbReference>
<organism evidence="4 5">
    <name type="scientific">Danionella cerebrum</name>
    <dbReference type="NCBI Taxonomy" id="2873325"/>
    <lineage>
        <taxon>Eukaryota</taxon>
        <taxon>Metazoa</taxon>
        <taxon>Chordata</taxon>
        <taxon>Craniata</taxon>
        <taxon>Vertebrata</taxon>
        <taxon>Euteleostomi</taxon>
        <taxon>Actinopterygii</taxon>
        <taxon>Neopterygii</taxon>
        <taxon>Teleostei</taxon>
        <taxon>Ostariophysi</taxon>
        <taxon>Cypriniformes</taxon>
        <taxon>Danionidae</taxon>
        <taxon>Danioninae</taxon>
        <taxon>Danionella</taxon>
    </lineage>
</organism>
<keyword evidence="5" id="KW-1185">Reference proteome</keyword>
<proteinExistence type="inferred from homology"/>
<evidence type="ECO:0000256" key="2">
    <source>
        <dbReference type="ARBA" id="ARBA00022946"/>
    </source>
</evidence>
<comment type="caution">
    <text evidence="4">The sequence shown here is derived from an EMBL/GenBank/DDBJ whole genome shotgun (WGS) entry which is preliminary data.</text>
</comment>
<evidence type="ECO:0000256" key="1">
    <source>
        <dbReference type="ARBA" id="ARBA00007692"/>
    </source>
</evidence>
<keyword evidence="2" id="KW-0809">Transit peptide</keyword>
<name>A0A553NWD5_9TELE</name>
<feature type="non-terminal residue" evidence="4">
    <location>
        <position position="1"/>
    </location>
</feature>
<reference evidence="4 5" key="1">
    <citation type="journal article" date="2019" name="Sci. Data">
        <title>Hybrid genome assembly and annotation of Danionella translucida.</title>
        <authorList>
            <person name="Kadobianskyi M."/>
            <person name="Schulze L."/>
            <person name="Schuelke M."/>
            <person name="Judkewitz B."/>
        </authorList>
    </citation>
    <scope>NUCLEOTIDE SEQUENCE [LARGE SCALE GENOMIC DNA]</scope>
    <source>
        <strain evidence="4 5">Bolton</strain>
    </source>
</reference>
<evidence type="ECO:0008006" key="6">
    <source>
        <dbReference type="Google" id="ProtNLM"/>
    </source>
</evidence>
<feature type="compositionally biased region" description="Acidic residues" evidence="3">
    <location>
        <begin position="286"/>
        <end position="315"/>
    </location>
</feature>
<dbReference type="EMBL" id="SRMA01026784">
    <property type="protein sequence ID" value="TRY69745.1"/>
    <property type="molecule type" value="Genomic_DNA"/>
</dbReference>
<dbReference type="Pfam" id="PF02536">
    <property type="entry name" value="mTERF"/>
    <property type="match status" value="1"/>
</dbReference>
<evidence type="ECO:0000256" key="3">
    <source>
        <dbReference type="SAM" id="MobiDB-lite"/>
    </source>
</evidence>
<dbReference type="OrthoDB" id="9943226at2759"/>
<evidence type="ECO:0000313" key="4">
    <source>
        <dbReference type="EMBL" id="TRY69745.1"/>
    </source>
</evidence>
<evidence type="ECO:0000313" key="5">
    <source>
        <dbReference type="Proteomes" id="UP000316079"/>
    </source>
</evidence>
<accession>A0A553NWD5</accession>
<feature type="compositionally biased region" description="Basic residues" evidence="3">
    <location>
        <begin position="320"/>
        <end position="329"/>
    </location>
</feature>